<dbReference type="GO" id="GO:0030288">
    <property type="term" value="C:outer membrane-bounded periplasmic space"/>
    <property type="evidence" value="ECO:0007669"/>
    <property type="project" value="TreeGrafter"/>
</dbReference>
<dbReference type="PANTHER" id="PTHR32282">
    <property type="entry name" value="BINDING PROTEIN TRANSPEPTIDASE, PUTATIVE-RELATED"/>
    <property type="match status" value="1"/>
</dbReference>
<comment type="similarity">
    <text evidence="3">In the N-terminal section; belongs to the glycosyltransferase 51 family.</text>
</comment>
<dbReference type="InterPro" id="IPR023346">
    <property type="entry name" value="Lysozyme-like_dom_sf"/>
</dbReference>
<keyword evidence="9" id="KW-0133">Cell shape</keyword>
<evidence type="ECO:0000256" key="6">
    <source>
        <dbReference type="ARBA" id="ARBA00022676"/>
    </source>
</evidence>
<evidence type="ECO:0000256" key="10">
    <source>
        <dbReference type="ARBA" id="ARBA00022984"/>
    </source>
</evidence>
<evidence type="ECO:0000313" key="19">
    <source>
        <dbReference type="EMBL" id="RIA44425.1"/>
    </source>
</evidence>
<keyword evidence="12" id="KW-0961">Cell wall biogenesis/degradation</keyword>
<evidence type="ECO:0000256" key="16">
    <source>
        <dbReference type="SAM" id="Phobius"/>
    </source>
</evidence>
<keyword evidence="16" id="KW-0812">Transmembrane</keyword>
<keyword evidence="16" id="KW-0472">Membrane</keyword>
<dbReference type="UniPathway" id="UPA00219"/>
<organism evidence="19 20">
    <name type="scientific">Hephaestia caeni</name>
    <dbReference type="NCBI Taxonomy" id="645617"/>
    <lineage>
        <taxon>Bacteria</taxon>
        <taxon>Pseudomonadati</taxon>
        <taxon>Pseudomonadota</taxon>
        <taxon>Alphaproteobacteria</taxon>
        <taxon>Sphingomonadales</taxon>
        <taxon>Sphingomonadaceae</taxon>
        <taxon>Hephaestia</taxon>
    </lineage>
</organism>
<gene>
    <name evidence="19" type="ORF">DFR49_2669</name>
</gene>
<protein>
    <submittedName>
        <fullName evidence="19">Penicillin-binding protein 1A</fullName>
    </submittedName>
</protein>
<dbReference type="AlphaFoldDB" id="A0A397PB43"/>
<comment type="caution">
    <text evidence="19">The sequence shown here is derived from an EMBL/GenBank/DDBJ whole genome shotgun (WGS) entry which is preliminary data.</text>
</comment>
<dbReference type="PANTHER" id="PTHR32282:SF33">
    <property type="entry name" value="PEPTIDOGLYCAN GLYCOSYLTRANSFERASE"/>
    <property type="match status" value="1"/>
</dbReference>
<keyword evidence="10" id="KW-0573">Peptidoglycan synthesis</keyword>
<dbReference type="GO" id="GO:0071555">
    <property type="term" value="P:cell wall organization"/>
    <property type="evidence" value="ECO:0007669"/>
    <property type="project" value="UniProtKB-KW"/>
</dbReference>
<feature type="transmembrane region" description="Helical" evidence="16">
    <location>
        <begin position="20"/>
        <end position="43"/>
    </location>
</feature>
<dbReference type="NCBIfam" id="TIGR02074">
    <property type="entry name" value="PBP_1a_fam"/>
    <property type="match status" value="1"/>
</dbReference>
<dbReference type="Proteomes" id="UP000266568">
    <property type="component" value="Unassembled WGS sequence"/>
</dbReference>
<evidence type="ECO:0000256" key="9">
    <source>
        <dbReference type="ARBA" id="ARBA00022960"/>
    </source>
</evidence>
<feature type="domain" description="Penicillin-binding protein transpeptidase" evidence="17">
    <location>
        <begin position="334"/>
        <end position="555"/>
    </location>
</feature>
<evidence type="ECO:0000256" key="2">
    <source>
        <dbReference type="ARBA" id="ARBA00007090"/>
    </source>
</evidence>
<dbReference type="Pfam" id="PF00912">
    <property type="entry name" value="Transgly"/>
    <property type="match status" value="1"/>
</dbReference>
<keyword evidence="7" id="KW-0808">Transferase</keyword>
<evidence type="ECO:0000256" key="5">
    <source>
        <dbReference type="ARBA" id="ARBA00022670"/>
    </source>
</evidence>
<feature type="domain" description="Glycosyl transferase family 51" evidence="18">
    <location>
        <begin position="72"/>
        <end position="248"/>
    </location>
</feature>
<dbReference type="InterPro" id="IPR001264">
    <property type="entry name" value="Glyco_trans_51"/>
</dbReference>
<comment type="catalytic activity">
    <reaction evidence="14">
        <text>[GlcNAc-(1-&gt;4)-Mur2Ac(oyl-L-Ala-gamma-D-Glu-L-Lys-D-Ala-D-Ala)](n)-di-trans,octa-cis-undecaprenyl diphosphate + beta-D-GlcNAc-(1-&gt;4)-Mur2Ac(oyl-L-Ala-gamma-D-Glu-L-Lys-D-Ala-D-Ala)-di-trans,octa-cis-undecaprenyl diphosphate = [GlcNAc-(1-&gt;4)-Mur2Ac(oyl-L-Ala-gamma-D-Glu-L-Lys-D-Ala-D-Ala)](n+1)-di-trans,octa-cis-undecaprenyl diphosphate + di-trans,octa-cis-undecaprenyl diphosphate + H(+)</text>
        <dbReference type="Rhea" id="RHEA:23708"/>
        <dbReference type="Rhea" id="RHEA-COMP:9602"/>
        <dbReference type="Rhea" id="RHEA-COMP:9603"/>
        <dbReference type="ChEBI" id="CHEBI:15378"/>
        <dbReference type="ChEBI" id="CHEBI:58405"/>
        <dbReference type="ChEBI" id="CHEBI:60033"/>
        <dbReference type="ChEBI" id="CHEBI:78435"/>
        <dbReference type="EC" id="2.4.99.28"/>
    </reaction>
</comment>
<dbReference type="GO" id="GO:0006508">
    <property type="term" value="P:proteolysis"/>
    <property type="evidence" value="ECO:0007669"/>
    <property type="project" value="UniProtKB-KW"/>
</dbReference>
<sequence>MARASSPKRKPSRRPWRRRLILALKILGVIAALGVIALAVTVYTTRAQLPSFDQLKSSPNGQMIRVHAADGTVIVSLGPSYGEWLSYDEIPKVMRDATVSVEDRRFRSHIGIDPIGVLRSVKLMIANWGTDRRIQGASTITQQVARTIFLSNKYTLSRKAHEAILALALERKFSKDQILELYMNKVYYGGGAYGIDAASRKFFGHSAKQLSLGEAAVIAGLVKAPSHYSPTADAEAAIGRAGVVLQLMAETGAITPEQAADTDPKSVALAPEPHQNSVRYFTDWALPQLDMLIDETNAPLDVWTTLDLSMQRAADTAIKADVPKGVQGALVSIDRDGAVRAMVGGKDYVSSIYNRATTAVRQPGSSWKLFVYLAALEAGYKPDDMVVDEPVTIQGWSPRNDSGHFSGAMKIRTALAYSVNTIAAKLGQDVGFHTVADMARRFGITTPIDTTPAMVLGTSEVHLIDMTRAFASVANKGIAVTPYGITKVTANGVTIYQHEVDRSHVLVAPYVAAEMTDLLQTAVATGTGRAAQIGRPVAGKTGTTTSNKDGWFLGFSSGLTTGVWMGRDDAKRVGGLSGGHAPARAWHDYMIKAVAGRPVEQFDTQVTLPEWQLEPDEESYFGQPDNGMFVDENGYPIAPGTYPGDTPTGPPPQQGYPDAYPGGTYPPDGSRTAPPEQPPVQQPPERLDQDWMDRVLGRTPDPDRRAAPAPARTPPPNDRSRGP</sequence>
<dbReference type="GO" id="GO:0008955">
    <property type="term" value="F:peptidoglycan glycosyltransferase activity"/>
    <property type="evidence" value="ECO:0007669"/>
    <property type="project" value="UniProtKB-EC"/>
</dbReference>
<dbReference type="InterPro" id="IPR001460">
    <property type="entry name" value="PCN-bd_Tpept"/>
</dbReference>
<dbReference type="Gene3D" id="3.40.710.10">
    <property type="entry name" value="DD-peptidase/beta-lactamase superfamily"/>
    <property type="match status" value="1"/>
</dbReference>
<dbReference type="SUPFAM" id="SSF56601">
    <property type="entry name" value="beta-lactamase/transpeptidase-like"/>
    <property type="match status" value="1"/>
</dbReference>
<comment type="catalytic activity">
    <reaction evidence="13">
        <text>Preferential cleavage: (Ac)2-L-Lys-D-Ala-|-D-Ala. Also transpeptidation of peptidyl-alanyl moieties that are N-acyl substituents of D-alanine.</text>
        <dbReference type="EC" id="3.4.16.4"/>
    </reaction>
</comment>
<dbReference type="GO" id="GO:0008658">
    <property type="term" value="F:penicillin binding"/>
    <property type="evidence" value="ECO:0007669"/>
    <property type="project" value="InterPro"/>
</dbReference>
<evidence type="ECO:0000256" key="15">
    <source>
        <dbReference type="SAM" id="MobiDB-lite"/>
    </source>
</evidence>
<keyword evidence="4" id="KW-0121">Carboxypeptidase</keyword>
<keyword evidence="5" id="KW-0645">Protease</keyword>
<feature type="compositionally biased region" description="Basic and acidic residues" evidence="15">
    <location>
        <begin position="685"/>
        <end position="706"/>
    </location>
</feature>
<dbReference type="OrthoDB" id="9766909at2"/>
<comment type="similarity">
    <text evidence="2">In the C-terminal section; belongs to the transpeptidase family.</text>
</comment>
<keyword evidence="20" id="KW-1185">Reference proteome</keyword>
<reference evidence="19 20" key="1">
    <citation type="submission" date="2018-08" db="EMBL/GenBank/DDBJ databases">
        <title>Genomic Encyclopedia of Type Strains, Phase IV (KMG-IV): sequencing the most valuable type-strain genomes for metagenomic binning, comparative biology and taxonomic classification.</title>
        <authorList>
            <person name="Goeker M."/>
        </authorList>
    </citation>
    <scope>NUCLEOTIDE SEQUENCE [LARGE SCALE GENOMIC DNA]</scope>
    <source>
        <strain evidence="19 20">DSM 25527</strain>
    </source>
</reference>
<evidence type="ECO:0000256" key="1">
    <source>
        <dbReference type="ARBA" id="ARBA00004752"/>
    </source>
</evidence>
<dbReference type="GO" id="GO:0008360">
    <property type="term" value="P:regulation of cell shape"/>
    <property type="evidence" value="ECO:0007669"/>
    <property type="project" value="UniProtKB-KW"/>
</dbReference>
<dbReference type="RefSeq" id="WP_119036080.1">
    <property type="nucleotide sequence ID" value="NZ_QXDC01000003.1"/>
</dbReference>
<evidence type="ECO:0000256" key="4">
    <source>
        <dbReference type="ARBA" id="ARBA00022645"/>
    </source>
</evidence>
<keyword evidence="8" id="KW-0378">Hydrolase</keyword>
<keyword evidence="11" id="KW-0511">Multifunctional enzyme</keyword>
<dbReference type="SUPFAM" id="SSF53955">
    <property type="entry name" value="Lysozyme-like"/>
    <property type="match status" value="1"/>
</dbReference>
<dbReference type="GO" id="GO:0009002">
    <property type="term" value="F:serine-type D-Ala-D-Ala carboxypeptidase activity"/>
    <property type="evidence" value="ECO:0007669"/>
    <property type="project" value="UniProtKB-EC"/>
</dbReference>
<evidence type="ECO:0000256" key="12">
    <source>
        <dbReference type="ARBA" id="ARBA00023316"/>
    </source>
</evidence>
<evidence type="ECO:0000259" key="17">
    <source>
        <dbReference type="Pfam" id="PF00905"/>
    </source>
</evidence>
<dbReference type="Pfam" id="PF00905">
    <property type="entry name" value="Transpeptidase"/>
    <property type="match status" value="1"/>
</dbReference>
<comment type="pathway">
    <text evidence="1">Cell wall biogenesis; peptidoglycan biosynthesis.</text>
</comment>
<keyword evidence="16" id="KW-1133">Transmembrane helix</keyword>
<accession>A0A397PB43</accession>
<keyword evidence="6" id="KW-0328">Glycosyltransferase</keyword>
<dbReference type="InterPro" id="IPR012338">
    <property type="entry name" value="Beta-lactam/transpept-like"/>
</dbReference>
<dbReference type="EMBL" id="QXDC01000003">
    <property type="protein sequence ID" value="RIA44425.1"/>
    <property type="molecule type" value="Genomic_DNA"/>
</dbReference>
<evidence type="ECO:0000256" key="7">
    <source>
        <dbReference type="ARBA" id="ARBA00022679"/>
    </source>
</evidence>
<evidence type="ECO:0000256" key="13">
    <source>
        <dbReference type="ARBA" id="ARBA00034000"/>
    </source>
</evidence>
<dbReference type="FunFam" id="1.10.3810.10:FF:000001">
    <property type="entry name" value="Penicillin-binding protein 1A"/>
    <property type="match status" value="1"/>
</dbReference>
<evidence type="ECO:0000256" key="3">
    <source>
        <dbReference type="ARBA" id="ARBA00007739"/>
    </source>
</evidence>
<evidence type="ECO:0000256" key="11">
    <source>
        <dbReference type="ARBA" id="ARBA00023268"/>
    </source>
</evidence>
<dbReference type="Gene3D" id="1.10.3810.10">
    <property type="entry name" value="Biosynthetic peptidoglycan transglycosylase-like"/>
    <property type="match status" value="1"/>
</dbReference>
<name>A0A397PB43_9SPHN</name>
<evidence type="ECO:0000259" key="18">
    <source>
        <dbReference type="Pfam" id="PF00912"/>
    </source>
</evidence>
<evidence type="ECO:0000256" key="8">
    <source>
        <dbReference type="ARBA" id="ARBA00022801"/>
    </source>
</evidence>
<dbReference type="InterPro" id="IPR050396">
    <property type="entry name" value="Glycosyltr_51/Transpeptidase"/>
</dbReference>
<proteinExistence type="inferred from homology"/>
<feature type="region of interest" description="Disordered" evidence="15">
    <location>
        <begin position="625"/>
        <end position="723"/>
    </location>
</feature>
<evidence type="ECO:0000256" key="14">
    <source>
        <dbReference type="ARBA" id="ARBA00049902"/>
    </source>
</evidence>
<evidence type="ECO:0000313" key="20">
    <source>
        <dbReference type="Proteomes" id="UP000266568"/>
    </source>
</evidence>
<dbReference type="GO" id="GO:0009252">
    <property type="term" value="P:peptidoglycan biosynthetic process"/>
    <property type="evidence" value="ECO:0007669"/>
    <property type="project" value="UniProtKB-UniPathway"/>
</dbReference>
<dbReference type="InterPro" id="IPR036950">
    <property type="entry name" value="PBP_transglycosylase"/>
</dbReference>